<name>A0A7S3UZ90_9STRA</name>
<dbReference type="GO" id="GO:0070181">
    <property type="term" value="F:small ribosomal subunit rRNA binding"/>
    <property type="evidence" value="ECO:0007669"/>
    <property type="project" value="TreeGrafter"/>
</dbReference>
<evidence type="ECO:0000256" key="3">
    <source>
        <dbReference type="ARBA" id="ARBA00023274"/>
    </source>
</evidence>
<evidence type="ECO:0000313" key="6">
    <source>
        <dbReference type="EMBL" id="CAE0441727.1"/>
    </source>
</evidence>
<dbReference type="Pfam" id="PF01084">
    <property type="entry name" value="Ribosomal_S18"/>
    <property type="match status" value="1"/>
</dbReference>
<dbReference type="PRINTS" id="PR00974">
    <property type="entry name" value="RIBOSOMALS18"/>
</dbReference>
<reference evidence="6" key="1">
    <citation type="submission" date="2021-01" db="EMBL/GenBank/DDBJ databases">
        <authorList>
            <person name="Corre E."/>
            <person name="Pelletier E."/>
            <person name="Niang G."/>
            <person name="Scheremetjew M."/>
            <person name="Finn R."/>
            <person name="Kale V."/>
            <person name="Holt S."/>
            <person name="Cochrane G."/>
            <person name="Meng A."/>
            <person name="Brown T."/>
            <person name="Cohen L."/>
        </authorList>
    </citation>
    <scope>NUCLEOTIDE SEQUENCE</scope>
    <source>
        <strain evidence="6">GSBS06</strain>
    </source>
</reference>
<organism evidence="6">
    <name type="scientific">Aplanochytrium stocchinoi</name>
    <dbReference type="NCBI Taxonomy" id="215587"/>
    <lineage>
        <taxon>Eukaryota</taxon>
        <taxon>Sar</taxon>
        <taxon>Stramenopiles</taxon>
        <taxon>Bigyra</taxon>
        <taxon>Labyrinthulomycetes</taxon>
        <taxon>Thraustochytrida</taxon>
        <taxon>Thraustochytriidae</taxon>
        <taxon>Aplanochytrium</taxon>
    </lineage>
</organism>
<feature type="compositionally biased region" description="Basic and acidic residues" evidence="5">
    <location>
        <begin position="216"/>
        <end position="227"/>
    </location>
</feature>
<comment type="similarity">
    <text evidence="1 4">Belongs to the bacterial ribosomal protein bS18 family.</text>
</comment>
<feature type="region of interest" description="Disordered" evidence="5">
    <location>
        <begin position="59"/>
        <end position="124"/>
    </location>
</feature>
<feature type="compositionally biased region" description="Low complexity" evidence="5">
    <location>
        <begin position="164"/>
        <end position="176"/>
    </location>
</feature>
<dbReference type="GO" id="GO:0003735">
    <property type="term" value="F:structural constituent of ribosome"/>
    <property type="evidence" value="ECO:0007669"/>
    <property type="project" value="InterPro"/>
</dbReference>
<evidence type="ECO:0008006" key="7">
    <source>
        <dbReference type="Google" id="ProtNLM"/>
    </source>
</evidence>
<keyword evidence="2 4" id="KW-0689">Ribosomal protein</keyword>
<protein>
    <recommendedName>
        <fullName evidence="7">Ribosomal protein S18</fullName>
    </recommendedName>
</protein>
<feature type="region of interest" description="Disordered" evidence="5">
    <location>
        <begin position="160"/>
        <end position="227"/>
    </location>
</feature>
<dbReference type="NCBIfam" id="TIGR00165">
    <property type="entry name" value="S18"/>
    <property type="match status" value="1"/>
</dbReference>
<dbReference type="PANTHER" id="PTHR13479:SF40">
    <property type="entry name" value="SMALL RIBOSOMAL SUBUNIT PROTEIN BS18M"/>
    <property type="match status" value="1"/>
</dbReference>
<gene>
    <name evidence="6" type="ORF">ASTO00021_LOCUS11849</name>
</gene>
<feature type="compositionally biased region" description="Basic and acidic residues" evidence="5">
    <location>
        <begin position="64"/>
        <end position="85"/>
    </location>
</feature>
<dbReference type="GO" id="GO:0006412">
    <property type="term" value="P:translation"/>
    <property type="evidence" value="ECO:0007669"/>
    <property type="project" value="InterPro"/>
</dbReference>
<evidence type="ECO:0000256" key="5">
    <source>
        <dbReference type="SAM" id="MobiDB-lite"/>
    </source>
</evidence>
<sequence length="405" mass="45268">MMFLKSSMVLQRQTSVFLGFISSQVSHKGIRRQLPLQATNSISGRYRIVQATLQLHHSFSSSSGDKDKSNKATKNEVKGEVDNNPDKNAALKSSNKDSENDTAQSPKRAASMKKVNSNSDNAEKPLSFLERFGNLEDIDSTTKAENTSADSGSFLDRFSSLDVGETGSGAASTSSEKSSDEKSPKPGSFLERFRNLDSTSSDGKKYNPGSFLERFGNLDDDKSKNGKVSRSDALKFAKMRQLGGTEDAASKENDVLDVAKEIAQLTEDKPYYPGQIYDPIDLVTGDEKVNAPIRRRFLRRKPKPRRLIQTGMEIHPLNTWFLSRFLSPTGKILSRRETGLNAKTQRKVAKAIKASRQLGLMPVTTRIDERVEWDRGLEPYVRRKAYPDNEPAFTYKEYVDPESEE</sequence>
<evidence type="ECO:0000256" key="2">
    <source>
        <dbReference type="ARBA" id="ARBA00022980"/>
    </source>
</evidence>
<dbReference type="AlphaFoldDB" id="A0A7S3UZ90"/>
<dbReference type="InterPro" id="IPR001648">
    <property type="entry name" value="Ribosomal_bS18"/>
</dbReference>
<dbReference type="PANTHER" id="PTHR13479">
    <property type="entry name" value="30S RIBOSOMAL PROTEIN S18"/>
    <property type="match status" value="1"/>
</dbReference>
<dbReference type="SUPFAM" id="SSF46911">
    <property type="entry name" value="Ribosomal protein S18"/>
    <property type="match status" value="1"/>
</dbReference>
<dbReference type="InterPro" id="IPR036870">
    <property type="entry name" value="Ribosomal_bS18_sf"/>
</dbReference>
<dbReference type="GO" id="GO:0005763">
    <property type="term" value="C:mitochondrial small ribosomal subunit"/>
    <property type="evidence" value="ECO:0007669"/>
    <property type="project" value="TreeGrafter"/>
</dbReference>
<keyword evidence="3 4" id="KW-0687">Ribonucleoprotein</keyword>
<dbReference type="Gene3D" id="4.10.640.10">
    <property type="entry name" value="Ribosomal protein S18"/>
    <property type="match status" value="1"/>
</dbReference>
<accession>A0A7S3UZ90</accession>
<evidence type="ECO:0000256" key="1">
    <source>
        <dbReference type="ARBA" id="ARBA00005589"/>
    </source>
</evidence>
<proteinExistence type="inferred from homology"/>
<dbReference type="EMBL" id="HBIN01015606">
    <property type="protein sequence ID" value="CAE0441727.1"/>
    <property type="molecule type" value="Transcribed_RNA"/>
</dbReference>
<evidence type="ECO:0000256" key="4">
    <source>
        <dbReference type="RuleBase" id="RU003910"/>
    </source>
</evidence>